<evidence type="ECO:0000256" key="1">
    <source>
        <dbReference type="ARBA" id="ARBA00004651"/>
    </source>
</evidence>
<dbReference type="SUPFAM" id="SSF49464">
    <property type="entry name" value="Carboxypeptidase regulatory domain-like"/>
    <property type="match status" value="2"/>
</dbReference>
<feature type="transmembrane region" description="Helical" evidence="8">
    <location>
        <begin position="32"/>
        <end position="49"/>
    </location>
</feature>
<feature type="transmembrane region" description="Helical" evidence="8">
    <location>
        <begin position="122"/>
        <end position="143"/>
    </location>
</feature>
<evidence type="ECO:0000256" key="7">
    <source>
        <dbReference type="SAM" id="MobiDB-lite"/>
    </source>
</evidence>
<dbReference type="EMBL" id="JAENHO010000003">
    <property type="protein sequence ID" value="MBL7255229.1"/>
    <property type="molecule type" value="Genomic_DNA"/>
</dbReference>
<dbReference type="PANTHER" id="PTHR23501:SF197">
    <property type="entry name" value="COMD"/>
    <property type="match status" value="1"/>
</dbReference>
<evidence type="ECO:0000256" key="6">
    <source>
        <dbReference type="ARBA" id="ARBA00023136"/>
    </source>
</evidence>
<organism evidence="10 11">
    <name type="scientific">Paractinoplanes lichenicola</name>
    <dbReference type="NCBI Taxonomy" id="2802976"/>
    <lineage>
        <taxon>Bacteria</taxon>
        <taxon>Bacillati</taxon>
        <taxon>Actinomycetota</taxon>
        <taxon>Actinomycetes</taxon>
        <taxon>Micromonosporales</taxon>
        <taxon>Micromonosporaceae</taxon>
        <taxon>Paractinoplanes</taxon>
    </lineage>
</organism>
<feature type="compositionally biased region" description="Low complexity" evidence="7">
    <location>
        <begin position="500"/>
        <end position="519"/>
    </location>
</feature>
<feature type="transmembrane region" description="Helical" evidence="8">
    <location>
        <begin position="472"/>
        <end position="491"/>
    </location>
</feature>
<evidence type="ECO:0000256" key="8">
    <source>
        <dbReference type="SAM" id="Phobius"/>
    </source>
</evidence>
<name>A0ABS1VKQ7_9ACTN</name>
<dbReference type="PANTHER" id="PTHR23501">
    <property type="entry name" value="MAJOR FACILITATOR SUPERFAMILY"/>
    <property type="match status" value="1"/>
</dbReference>
<reference evidence="10 11" key="1">
    <citation type="submission" date="2021-01" db="EMBL/GenBank/DDBJ databases">
        <title>Actinoplanes sp. nov. LDG1-01 isolated from lichen.</title>
        <authorList>
            <person name="Saeng-In P."/>
            <person name="Phongsopitanun W."/>
            <person name="Kanchanasin P."/>
            <person name="Yuki M."/>
            <person name="Kudo T."/>
            <person name="Ohkuma M."/>
            <person name="Tanasupawat S."/>
        </authorList>
    </citation>
    <scope>NUCLEOTIDE SEQUENCE [LARGE SCALE GENOMIC DNA]</scope>
    <source>
        <strain evidence="10 11">LDG1-01</strain>
    </source>
</reference>
<feature type="transmembrane region" description="Helical" evidence="8">
    <location>
        <begin position="155"/>
        <end position="174"/>
    </location>
</feature>
<feature type="transmembrane region" description="Helical" evidence="8">
    <location>
        <begin position="292"/>
        <end position="309"/>
    </location>
</feature>
<dbReference type="NCBIfam" id="TIGR00711">
    <property type="entry name" value="efflux_EmrB"/>
    <property type="match status" value="1"/>
</dbReference>
<evidence type="ECO:0000259" key="9">
    <source>
        <dbReference type="PROSITE" id="PS50850"/>
    </source>
</evidence>
<evidence type="ECO:0000256" key="4">
    <source>
        <dbReference type="ARBA" id="ARBA00022692"/>
    </source>
</evidence>
<protein>
    <submittedName>
        <fullName evidence="10">DHA2 family efflux MFS transporter permease subunit</fullName>
    </submittedName>
</protein>
<feature type="transmembrane region" description="Helical" evidence="8">
    <location>
        <begin position="61"/>
        <end position="84"/>
    </location>
</feature>
<feature type="domain" description="Major facilitator superfamily (MFS) profile" evidence="9">
    <location>
        <begin position="1"/>
        <end position="496"/>
    </location>
</feature>
<feature type="region of interest" description="Disordered" evidence="7">
    <location>
        <begin position="500"/>
        <end position="522"/>
    </location>
</feature>
<dbReference type="Proteomes" id="UP000598996">
    <property type="component" value="Unassembled WGS sequence"/>
</dbReference>
<accession>A0ABS1VKQ7</accession>
<evidence type="ECO:0000256" key="2">
    <source>
        <dbReference type="ARBA" id="ARBA00022448"/>
    </source>
</evidence>
<proteinExistence type="predicted"/>
<dbReference type="PROSITE" id="PS50850">
    <property type="entry name" value="MFS"/>
    <property type="match status" value="1"/>
</dbReference>
<dbReference type="Gene3D" id="2.60.40.1120">
    <property type="entry name" value="Carboxypeptidase-like, regulatory domain"/>
    <property type="match status" value="2"/>
</dbReference>
<dbReference type="Gene3D" id="1.20.1720.10">
    <property type="entry name" value="Multidrug resistance protein D"/>
    <property type="match status" value="1"/>
</dbReference>
<dbReference type="InterPro" id="IPR008969">
    <property type="entry name" value="CarboxyPept-like_regulatory"/>
</dbReference>
<keyword evidence="4 8" id="KW-0812">Transmembrane</keyword>
<dbReference type="InterPro" id="IPR036259">
    <property type="entry name" value="MFS_trans_sf"/>
</dbReference>
<feature type="transmembrane region" description="Helical" evidence="8">
    <location>
        <begin position="215"/>
        <end position="235"/>
    </location>
</feature>
<feature type="transmembrane region" description="Helical" evidence="8">
    <location>
        <begin position="321"/>
        <end position="340"/>
    </location>
</feature>
<sequence length="827" mass="85396">MLGMFLAALDQTIVTAAIRTIGDDLHGLTVQAWVTTAYLITATISTPLYGKLSDIYGRKRFFLAAISIFVVGSAACAFAGSMYQLAAFRAVQGLGAGGLFSLALAILGDLVPPREQARYQGFFLAVFGSASVLGPVIGGFLAGTDELLGITGWRWVFLVNVPIGGVAMAVVARVLRIKHTRREHRIDWWGALTLCVCLVPWLTVAEQGRTWGWDAGKSIACYLVGAAGLALFLIVETRMGPAALIPLRFFRNRTFALTAGGGFVTGMGMFGGLALLPLYLQIVRGATPTESGLQLLPMTAGIMAGSLVSGQTISRTGKYRVFPATGAALMIAGLTLLHTVGVDTPFWQTGIHMGVFGLGLGFVLQPVTLAVQNAMPRSEIGVATASSTFFRQMGATAGTAVFLSLLFATVGDKIAAAFREDTAAQRAAAAEPALTGALRGEGSALDDTSFLERVTPALAHPFKAGFSDAVDGIFLVAAAILVVAFVLFLFLPHVPLRGGPDSPSRGGPDSPGAAPPARSTAEHALARTDLADLDADLARLFDTGPSLERTLDMDTATLTDDPAAPEEPTGPGDAVVRGRIDGPGGLPLPGATLTITDFGGQQLARAVTGDDGTYRMVLHTGGSFLLICAADRHQPAAAVINVAAGEIRRVLSLAGAGQITGRVTDRAGRGLPGATLTLTNTKGEVVATTTAGPDGRYQLPGLDGPEYTLTATAAHARPASRTVSPNEPGPVDLALAVGGVLTGNVRAAGSGHPIPEASVVAVDRHGRVAGAATTDHEGRYELRDLPPGVYTVAASGHAPVATRVELTGDHAAHDITLGTPATVAALH</sequence>
<evidence type="ECO:0000256" key="3">
    <source>
        <dbReference type="ARBA" id="ARBA00022475"/>
    </source>
</evidence>
<keyword evidence="3" id="KW-1003">Cell membrane</keyword>
<keyword evidence="2" id="KW-0813">Transport</keyword>
<feature type="transmembrane region" description="Helical" evidence="8">
    <location>
        <begin position="90"/>
        <end position="110"/>
    </location>
</feature>
<comment type="caution">
    <text evidence="10">The sequence shown here is derived from an EMBL/GenBank/DDBJ whole genome shotgun (WGS) entry which is preliminary data.</text>
</comment>
<evidence type="ECO:0000313" key="11">
    <source>
        <dbReference type="Proteomes" id="UP000598996"/>
    </source>
</evidence>
<feature type="transmembrane region" description="Helical" evidence="8">
    <location>
        <begin position="346"/>
        <end position="371"/>
    </location>
</feature>
<dbReference type="Gene3D" id="1.20.1250.20">
    <property type="entry name" value="MFS general substrate transporter like domains"/>
    <property type="match status" value="1"/>
</dbReference>
<dbReference type="InterPro" id="IPR020846">
    <property type="entry name" value="MFS_dom"/>
</dbReference>
<dbReference type="SUPFAM" id="SSF49478">
    <property type="entry name" value="Cna protein B-type domain"/>
    <property type="match status" value="1"/>
</dbReference>
<evidence type="ECO:0000256" key="5">
    <source>
        <dbReference type="ARBA" id="ARBA00022989"/>
    </source>
</evidence>
<feature type="transmembrane region" description="Helical" evidence="8">
    <location>
        <begin position="255"/>
        <end position="280"/>
    </location>
</feature>
<gene>
    <name evidence="10" type="ORF">JKJ07_12975</name>
</gene>
<keyword evidence="11" id="KW-1185">Reference proteome</keyword>
<comment type="subcellular location">
    <subcellularLocation>
        <location evidence="1">Cell membrane</location>
        <topology evidence="1">Multi-pass membrane protein</topology>
    </subcellularLocation>
</comment>
<feature type="transmembrane region" description="Helical" evidence="8">
    <location>
        <begin position="186"/>
        <end position="203"/>
    </location>
</feature>
<keyword evidence="5 8" id="KW-1133">Transmembrane helix</keyword>
<dbReference type="Pfam" id="PF07690">
    <property type="entry name" value="MFS_1"/>
    <property type="match status" value="1"/>
</dbReference>
<dbReference type="CDD" id="cd17502">
    <property type="entry name" value="MFS_Azr1_MDR_like"/>
    <property type="match status" value="1"/>
</dbReference>
<dbReference type="Pfam" id="PF13620">
    <property type="entry name" value="CarboxypepD_reg"/>
    <property type="match status" value="2"/>
</dbReference>
<dbReference type="SUPFAM" id="SSF103473">
    <property type="entry name" value="MFS general substrate transporter"/>
    <property type="match status" value="1"/>
</dbReference>
<dbReference type="InterPro" id="IPR004638">
    <property type="entry name" value="EmrB-like"/>
</dbReference>
<evidence type="ECO:0000313" key="10">
    <source>
        <dbReference type="EMBL" id="MBL7255229.1"/>
    </source>
</evidence>
<keyword evidence="6 8" id="KW-0472">Membrane</keyword>
<dbReference type="InterPro" id="IPR011701">
    <property type="entry name" value="MFS"/>
</dbReference>